<evidence type="ECO:0000313" key="3">
    <source>
        <dbReference type="Proteomes" id="UP000799757"/>
    </source>
</evidence>
<name>A0A6A6WUQ7_9PLEO</name>
<proteinExistence type="predicted"/>
<feature type="region of interest" description="Disordered" evidence="1">
    <location>
        <begin position="145"/>
        <end position="176"/>
    </location>
</feature>
<feature type="compositionally biased region" description="Acidic residues" evidence="1">
    <location>
        <begin position="154"/>
        <end position="176"/>
    </location>
</feature>
<dbReference type="AlphaFoldDB" id="A0A6A6WUQ7"/>
<organism evidence="2 3">
    <name type="scientific">Melanomma pulvis-pyrius CBS 109.77</name>
    <dbReference type="NCBI Taxonomy" id="1314802"/>
    <lineage>
        <taxon>Eukaryota</taxon>
        <taxon>Fungi</taxon>
        <taxon>Dikarya</taxon>
        <taxon>Ascomycota</taxon>
        <taxon>Pezizomycotina</taxon>
        <taxon>Dothideomycetes</taxon>
        <taxon>Pleosporomycetidae</taxon>
        <taxon>Pleosporales</taxon>
        <taxon>Melanommataceae</taxon>
        <taxon>Melanomma</taxon>
    </lineage>
</organism>
<keyword evidence="3" id="KW-1185">Reference proteome</keyword>
<dbReference type="OrthoDB" id="5416097at2759"/>
<evidence type="ECO:0000313" key="2">
    <source>
        <dbReference type="EMBL" id="KAF2787960.1"/>
    </source>
</evidence>
<evidence type="ECO:0000256" key="1">
    <source>
        <dbReference type="SAM" id="MobiDB-lite"/>
    </source>
</evidence>
<protein>
    <recommendedName>
        <fullName evidence="4">HNH nuclease domain-containing protein</fullName>
    </recommendedName>
</protein>
<reference evidence="2" key="1">
    <citation type="journal article" date="2020" name="Stud. Mycol.">
        <title>101 Dothideomycetes genomes: a test case for predicting lifestyles and emergence of pathogens.</title>
        <authorList>
            <person name="Haridas S."/>
            <person name="Albert R."/>
            <person name="Binder M."/>
            <person name="Bloem J."/>
            <person name="Labutti K."/>
            <person name="Salamov A."/>
            <person name="Andreopoulos B."/>
            <person name="Baker S."/>
            <person name="Barry K."/>
            <person name="Bills G."/>
            <person name="Bluhm B."/>
            <person name="Cannon C."/>
            <person name="Castanera R."/>
            <person name="Culley D."/>
            <person name="Daum C."/>
            <person name="Ezra D."/>
            <person name="Gonzalez J."/>
            <person name="Henrissat B."/>
            <person name="Kuo A."/>
            <person name="Liang C."/>
            <person name="Lipzen A."/>
            <person name="Lutzoni F."/>
            <person name="Magnuson J."/>
            <person name="Mondo S."/>
            <person name="Nolan M."/>
            <person name="Ohm R."/>
            <person name="Pangilinan J."/>
            <person name="Park H.-J."/>
            <person name="Ramirez L."/>
            <person name="Alfaro M."/>
            <person name="Sun H."/>
            <person name="Tritt A."/>
            <person name="Yoshinaga Y."/>
            <person name="Zwiers L.-H."/>
            <person name="Turgeon B."/>
            <person name="Goodwin S."/>
            <person name="Spatafora J."/>
            <person name="Crous P."/>
            <person name="Grigoriev I."/>
        </authorList>
    </citation>
    <scope>NUCLEOTIDE SEQUENCE</scope>
    <source>
        <strain evidence="2">CBS 109.77</strain>
    </source>
</reference>
<dbReference type="Proteomes" id="UP000799757">
    <property type="component" value="Unassembled WGS sequence"/>
</dbReference>
<gene>
    <name evidence="2" type="ORF">K505DRAFT_379231</name>
</gene>
<accession>A0A6A6WUQ7</accession>
<sequence>MASTSTSPQVRGPQRSGPYLSIFDIWTVLRLFWTQSRVDRWSAAIFSGYRSLPSADKKRLDVQLFWLSATPYAGQVPILQVPSLHALDQGSNLSKLFNHITNTLISSGDEIALTTEDPELQPLPDMRLLEMQYFLHRVAAMSGAADRPPFESDNYGDDEDGEEEGVLCSDNDWDME</sequence>
<dbReference type="EMBL" id="MU002261">
    <property type="protein sequence ID" value="KAF2787960.1"/>
    <property type="molecule type" value="Genomic_DNA"/>
</dbReference>
<evidence type="ECO:0008006" key="4">
    <source>
        <dbReference type="Google" id="ProtNLM"/>
    </source>
</evidence>